<reference evidence="3" key="2">
    <citation type="submission" date="2018-04" db="EMBL/GenBank/DDBJ databases">
        <title>Draft genome sequence of Mycobacterium montefiorense isolated from Japanese black salamander.</title>
        <authorList>
            <person name="Fukano H."/>
            <person name="Yoshida M."/>
            <person name="Shimizu A."/>
            <person name="Iwao H."/>
            <person name="Kurata O."/>
            <person name="Katayama Y."/>
            <person name="Omatsu T."/>
            <person name="Mizutani T."/>
            <person name="Wada S."/>
            <person name="Hoshino Y."/>
        </authorList>
    </citation>
    <scope>NUCLEOTIDE SEQUENCE [LARGE SCALE GENOMIC DNA]</scope>
    <source>
        <strain evidence="3">BS</strain>
    </source>
</reference>
<reference evidence="1" key="1">
    <citation type="journal article" date="2018" name="Genome Announc.">
        <title>Draft Genome Sequence of Mycobacterium montefiorense Isolated from Japanese Black Salamander (Hynobius nigrescens).</title>
        <authorList>
            <person name="Fukano H."/>
            <person name="Yoshida M."/>
            <person name="Shimizu A."/>
            <person name="Iwao H."/>
            <person name="Katayama Y."/>
            <person name="Omatsu T."/>
            <person name="Mizutani T."/>
            <person name="Kurata O."/>
            <person name="Wada S."/>
            <person name="Hoshino Y."/>
        </authorList>
    </citation>
    <scope>NUCLEOTIDE SEQUENCE</scope>
    <source>
        <strain evidence="1">BS</strain>
    </source>
</reference>
<name>A0AA37PL96_9MYCO</name>
<sequence>MGFACGRRRGRAALRDDAILISVIWWHRCHSTNVRSLCRRGAVPLIWLAEWELEEQDVECHDETLESVPTALGFVCPNRN</sequence>
<keyword evidence="3" id="KW-1185">Reference proteome</keyword>
<reference evidence="2" key="3">
    <citation type="journal article" date="2022" name="Microbiol. Resour. Announc.">
        <title>Draft Genome Sequences of Eight Mycobacterium montefiorense Strains Isolated from Salamanders in Captivity.</title>
        <authorList>
            <person name="Komine T."/>
            <person name="Ihara H."/>
            <person name="Fukano H."/>
            <person name="Hoshino Y."/>
            <person name="Kurata O."/>
            <person name="Wada S."/>
        </authorList>
    </citation>
    <scope>NUCLEOTIDE SEQUENCE</scope>
    <source>
        <strain evidence="2">NJB18185</strain>
    </source>
</reference>
<accession>A0AA37PL96</accession>
<organism evidence="2 4">
    <name type="scientific">Mycobacterium montefiorense</name>
    <dbReference type="NCBI Taxonomy" id="154654"/>
    <lineage>
        <taxon>Bacteria</taxon>
        <taxon>Bacillati</taxon>
        <taxon>Actinomycetota</taxon>
        <taxon>Actinomycetes</taxon>
        <taxon>Mycobacteriales</taxon>
        <taxon>Mycobacteriaceae</taxon>
        <taxon>Mycobacterium</taxon>
        <taxon>Mycobacterium simiae complex</taxon>
    </lineage>
</organism>
<dbReference type="AlphaFoldDB" id="A0AA37PL96"/>
<dbReference type="Proteomes" id="UP000245060">
    <property type="component" value="Unassembled WGS sequence"/>
</dbReference>
<comment type="caution">
    <text evidence="2">The sequence shown here is derived from an EMBL/GenBank/DDBJ whole genome shotgun (WGS) entry which is preliminary data.</text>
</comment>
<protein>
    <submittedName>
        <fullName evidence="2">Uncharacterized protein</fullName>
    </submittedName>
</protein>
<evidence type="ECO:0000313" key="1">
    <source>
        <dbReference type="EMBL" id="GBG39980.1"/>
    </source>
</evidence>
<dbReference type="EMBL" id="BQYH01000007">
    <property type="protein sequence ID" value="GKU71852.1"/>
    <property type="molecule type" value="Genomic_DNA"/>
</dbReference>
<proteinExistence type="predicted"/>
<evidence type="ECO:0000313" key="2">
    <source>
        <dbReference type="EMBL" id="GKU71852.1"/>
    </source>
</evidence>
<reference evidence="2" key="4">
    <citation type="submission" date="2022-04" db="EMBL/GenBank/DDBJ databases">
        <authorList>
            <person name="Komine T."/>
            <person name="Fukano H."/>
            <person name="Wada S."/>
        </authorList>
    </citation>
    <scope>NUCLEOTIDE SEQUENCE</scope>
    <source>
        <strain evidence="2">NJB18185</strain>
    </source>
</reference>
<evidence type="ECO:0000313" key="3">
    <source>
        <dbReference type="Proteomes" id="UP000245060"/>
    </source>
</evidence>
<dbReference type="EMBL" id="BFCH01000026">
    <property type="protein sequence ID" value="GBG39980.1"/>
    <property type="molecule type" value="Genomic_DNA"/>
</dbReference>
<gene>
    <name evidence="1" type="ORF">MmonteBS_43520</name>
    <name evidence="2" type="ORF">NJB18185_16280</name>
</gene>
<dbReference type="Proteomes" id="UP001139505">
    <property type="component" value="Unassembled WGS sequence"/>
</dbReference>
<evidence type="ECO:0000313" key="4">
    <source>
        <dbReference type="Proteomes" id="UP001139505"/>
    </source>
</evidence>